<accession>A0A6J4JNZ4</accession>
<reference evidence="2" key="1">
    <citation type="submission" date="2020-02" db="EMBL/GenBank/DDBJ databases">
        <authorList>
            <person name="Meier V. D."/>
        </authorList>
    </citation>
    <scope>NUCLEOTIDE SEQUENCE</scope>
    <source>
        <strain evidence="2">AVDCRST_MAG08</strain>
    </source>
</reference>
<evidence type="ECO:0000313" key="2">
    <source>
        <dbReference type="EMBL" id="CAA9283710.1"/>
    </source>
</evidence>
<dbReference type="AlphaFoldDB" id="A0A6J4JNZ4"/>
<feature type="non-terminal residue" evidence="2">
    <location>
        <position position="1"/>
    </location>
</feature>
<name>A0A6J4JNZ4_9PROT</name>
<dbReference type="EMBL" id="CADCTG010000310">
    <property type="protein sequence ID" value="CAA9283710.1"/>
    <property type="molecule type" value="Genomic_DNA"/>
</dbReference>
<evidence type="ECO:0000256" key="1">
    <source>
        <dbReference type="SAM" id="MobiDB-lite"/>
    </source>
</evidence>
<sequence>PGLTAKGSRRSTASAPPAWPTPRRRGRCATRCAPAASPASRAAAATAR</sequence>
<protein>
    <submittedName>
        <fullName evidence="2">Uncharacterized protein</fullName>
    </submittedName>
</protein>
<feature type="compositionally biased region" description="Low complexity" evidence="1">
    <location>
        <begin position="29"/>
        <end position="48"/>
    </location>
</feature>
<feature type="region of interest" description="Disordered" evidence="1">
    <location>
        <begin position="1"/>
        <end position="48"/>
    </location>
</feature>
<organism evidence="2">
    <name type="scientific">uncultured Acetobacteraceae bacterium</name>
    <dbReference type="NCBI Taxonomy" id="169975"/>
    <lineage>
        <taxon>Bacteria</taxon>
        <taxon>Pseudomonadati</taxon>
        <taxon>Pseudomonadota</taxon>
        <taxon>Alphaproteobacteria</taxon>
        <taxon>Acetobacterales</taxon>
        <taxon>Acetobacteraceae</taxon>
        <taxon>environmental samples</taxon>
    </lineage>
</organism>
<feature type="non-terminal residue" evidence="2">
    <location>
        <position position="48"/>
    </location>
</feature>
<proteinExistence type="predicted"/>
<gene>
    <name evidence="2" type="ORF">AVDCRST_MAG08-4017</name>
</gene>